<reference evidence="8 9" key="1">
    <citation type="submission" date="2015-01" db="EMBL/GenBank/DDBJ databases">
        <title>Deinococcus puniceus/DY1/ whole genome sequencing.</title>
        <authorList>
            <person name="Kim M.K."/>
            <person name="Srinivasan S."/>
            <person name="Lee J.-J."/>
        </authorList>
    </citation>
    <scope>NUCLEOTIDE SEQUENCE [LARGE SCALE GENOMIC DNA]</scope>
    <source>
        <strain evidence="8 9">DY1</strain>
    </source>
</reference>
<dbReference type="InterPro" id="IPR003370">
    <property type="entry name" value="Chromate_transpt"/>
</dbReference>
<evidence type="ECO:0000256" key="1">
    <source>
        <dbReference type="ARBA" id="ARBA00004651"/>
    </source>
</evidence>
<dbReference type="PATRIC" id="fig|1182568.3.peg.913"/>
<evidence type="ECO:0000313" key="9">
    <source>
        <dbReference type="Proteomes" id="UP000077363"/>
    </source>
</evidence>
<keyword evidence="5 7" id="KW-1133">Transmembrane helix</keyword>
<organism evidence="8 9">
    <name type="scientific">Deinococcus puniceus</name>
    <dbReference type="NCBI Taxonomy" id="1182568"/>
    <lineage>
        <taxon>Bacteria</taxon>
        <taxon>Thermotogati</taxon>
        <taxon>Deinococcota</taxon>
        <taxon>Deinococci</taxon>
        <taxon>Deinococcales</taxon>
        <taxon>Deinococcaceae</taxon>
        <taxon>Deinococcus</taxon>
    </lineage>
</organism>
<feature type="transmembrane region" description="Helical" evidence="7">
    <location>
        <begin position="135"/>
        <end position="151"/>
    </location>
</feature>
<keyword evidence="9" id="KW-1185">Reference proteome</keyword>
<feature type="transmembrane region" description="Helical" evidence="7">
    <location>
        <begin position="75"/>
        <end position="99"/>
    </location>
</feature>
<evidence type="ECO:0000256" key="5">
    <source>
        <dbReference type="ARBA" id="ARBA00022989"/>
    </source>
</evidence>
<evidence type="ECO:0000256" key="3">
    <source>
        <dbReference type="ARBA" id="ARBA00022475"/>
    </source>
</evidence>
<feature type="transmembrane region" description="Helical" evidence="7">
    <location>
        <begin position="6"/>
        <end position="28"/>
    </location>
</feature>
<proteinExistence type="inferred from homology"/>
<dbReference type="GO" id="GO:0015109">
    <property type="term" value="F:chromate transmembrane transporter activity"/>
    <property type="evidence" value="ECO:0007669"/>
    <property type="project" value="InterPro"/>
</dbReference>
<protein>
    <submittedName>
        <fullName evidence="8">Chromate transporter</fullName>
    </submittedName>
</protein>
<evidence type="ECO:0000256" key="6">
    <source>
        <dbReference type="ARBA" id="ARBA00023136"/>
    </source>
</evidence>
<dbReference type="KEGG" id="dpu:SU48_04385"/>
<dbReference type="AlphaFoldDB" id="A0A172T7X2"/>
<accession>A0A172T7X2</accession>
<comment type="subcellular location">
    <subcellularLocation>
        <location evidence="1">Cell membrane</location>
        <topology evidence="1">Multi-pass membrane protein</topology>
    </subcellularLocation>
</comment>
<dbReference type="GO" id="GO:0005886">
    <property type="term" value="C:plasma membrane"/>
    <property type="evidence" value="ECO:0007669"/>
    <property type="project" value="UniProtKB-SubCell"/>
</dbReference>
<evidence type="ECO:0000256" key="4">
    <source>
        <dbReference type="ARBA" id="ARBA00022692"/>
    </source>
</evidence>
<dbReference type="STRING" id="1182568.SU48_04385"/>
<evidence type="ECO:0000256" key="7">
    <source>
        <dbReference type="SAM" id="Phobius"/>
    </source>
</evidence>
<dbReference type="InterPro" id="IPR052518">
    <property type="entry name" value="CHR_Transporter"/>
</dbReference>
<keyword evidence="4 7" id="KW-0812">Transmembrane</keyword>
<keyword evidence="3" id="KW-1003">Cell membrane</keyword>
<evidence type="ECO:0000256" key="2">
    <source>
        <dbReference type="ARBA" id="ARBA00005262"/>
    </source>
</evidence>
<sequence length="174" mass="18039">MATPDLLLDIFLTFVRLGLTGFGGTNLAEMERLLVGQRGWIDARTFANGFALGQLMPGPNLLAVTHYGLVIAGGWGAFAATVGFYGPTAVLSAAAALLWKRHSAHPWSLTFRNALLPFGGGVMLAGVLVLGQTSIHSWAAAALVAVSFLILSKTRLNSALVVVGVAVVGALIGL</sequence>
<dbReference type="Pfam" id="PF02417">
    <property type="entry name" value="Chromate_transp"/>
    <property type="match status" value="1"/>
</dbReference>
<name>A0A172T7X2_9DEIO</name>
<comment type="similarity">
    <text evidence="2">Belongs to the chromate ion transporter (CHR) (TC 2.A.51) family.</text>
</comment>
<feature type="transmembrane region" description="Helical" evidence="7">
    <location>
        <begin position="49"/>
        <end position="69"/>
    </location>
</feature>
<dbReference type="OrthoDB" id="71680at2"/>
<feature type="transmembrane region" description="Helical" evidence="7">
    <location>
        <begin position="156"/>
        <end position="173"/>
    </location>
</feature>
<dbReference type="PANTHER" id="PTHR43663:SF1">
    <property type="entry name" value="CHROMATE TRANSPORTER"/>
    <property type="match status" value="1"/>
</dbReference>
<keyword evidence="6 7" id="KW-0472">Membrane</keyword>
<dbReference type="Proteomes" id="UP000077363">
    <property type="component" value="Chromosome"/>
</dbReference>
<feature type="transmembrane region" description="Helical" evidence="7">
    <location>
        <begin position="111"/>
        <end position="129"/>
    </location>
</feature>
<dbReference type="EMBL" id="CP011387">
    <property type="protein sequence ID" value="ANE43129.1"/>
    <property type="molecule type" value="Genomic_DNA"/>
</dbReference>
<gene>
    <name evidence="8" type="ORF">SU48_04385</name>
</gene>
<evidence type="ECO:0000313" key="8">
    <source>
        <dbReference type="EMBL" id="ANE43129.1"/>
    </source>
</evidence>
<dbReference type="RefSeq" id="WP_064014185.1">
    <property type="nucleotide sequence ID" value="NZ_CP011387.1"/>
</dbReference>
<dbReference type="PANTHER" id="PTHR43663">
    <property type="entry name" value="CHROMATE TRANSPORT PROTEIN-RELATED"/>
    <property type="match status" value="1"/>
</dbReference>